<sequence>MSWFNSVIQSAKEKSLHALEFVKNDINEFTTTVKSDTEKYVSQATTVVKNQQVGDLGLKKIVNRLSDVVQNTNLLNKTNTTDLSSTPDRVQIELNKIQTDETVYLNDPVPYDLYEQWKSNLASNSDIDSKKGEISQLLIDNPTIRSIYSRLVPAKTTHTDFWMRYFYRVYQIEEDEIRRLNNLKRAQQMINGDNRNDEADWDEEEDWSPASILGNTSVVKSKSTTDSVPQSSLIIPMANVDREEHGESAQQTSNTQISDIVITEEIREQEPVVSTVEIHEENISKQQTDIPSPIISTIEQPQIDIETTKQEENKIDEHIPLESVKKKDSDTSDSWEQEFLDELLSTTEDNTESEQKLDEVLTRRDQPLAQESETSPQIVSITTDESTVKKSRSKTKDDFDVEGDEWENWA</sequence>
<dbReference type="EMBL" id="CAJOBA010000834">
    <property type="protein sequence ID" value="CAF3559632.1"/>
    <property type="molecule type" value="Genomic_DNA"/>
</dbReference>
<dbReference type="EMBL" id="CAJNOK010000834">
    <property type="protein sequence ID" value="CAF0778268.1"/>
    <property type="molecule type" value="Genomic_DNA"/>
</dbReference>
<dbReference type="PANTHER" id="PTHR16019:SF5">
    <property type="entry name" value="BSD DOMAIN-CONTAINING PROTEIN 1"/>
    <property type="match status" value="1"/>
</dbReference>
<dbReference type="Pfam" id="PF03909">
    <property type="entry name" value="BSD"/>
    <property type="match status" value="1"/>
</dbReference>
<feature type="compositionally biased region" description="Basic and acidic residues" evidence="1">
    <location>
        <begin position="310"/>
        <end position="330"/>
    </location>
</feature>
<dbReference type="SMART" id="SM00751">
    <property type="entry name" value="BSD"/>
    <property type="match status" value="1"/>
</dbReference>
<evidence type="ECO:0000313" key="3">
    <source>
        <dbReference type="EMBL" id="CAF0778268.1"/>
    </source>
</evidence>
<organism evidence="3 5">
    <name type="scientific">Didymodactylos carnosus</name>
    <dbReference type="NCBI Taxonomy" id="1234261"/>
    <lineage>
        <taxon>Eukaryota</taxon>
        <taxon>Metazoa</taxon>
        <taxon>Spiralia</taxon>
        <taxon>Gnathifera</taxon>
        <taxon>Rotifera</taxon>
        <taxon>Eurotatoria</taxon>
        <taxon>Bdelloidea</taxon>
        <taxon>Philodinida</taxon>
        <taxon>Philodinidae</taxon>
        <taxon>Didymodactylos</taxon>
    </lineage>
</organism>
<feature type="compositionally biased region" description="Acidic residues" evidence="1">
    <location>
        <begin position="399"/>
        <end position="410"/>
    </location>
</feature>
<dbReference type="Gene3D" id="1.10.3970.10">
    <property type="entry name" value="BSD domain"/>
    <property type="match status" value="1"/>
</dbReference>
<comment type="caution">
    <text evidence="3">The sequence shown here is derived from an EMBL/GenBank/DDBJ whole genome shotgun (WGS) entry which is preliminary data.</text>
</comment>
<proteinExistence type="predicted"/>
<feature type="compositionally biased region" description="Acidic residues" evidence="1">
    <location>
        <begin position="331"/>
        <end position="341"/>
    </location>
</feature>
<dbReference type="GO" id="GO:0005737">
    <property type="term" value="C:cytoplasm"/>
    <property type="evidence" value="ECO:0007669"/>
    <property type="project" value="TreeGrafter"/>
</dbReference>
<dbReference type="InterPro" id="IPR051494">
    <property type="entry name" value="BSD_domain-containing"/>
</dbReference>
<dbReference type="Proteomes" id="UP000682733">
    <property type="component" value="Unassembled WGS sequence"/>
</dbReference>
<dbReference type="InterPro" id="IPR005607">
    <property type="entry name" value="BSD_dom"/>
</dbReference>
<evidence type="ECO:0000256" key="1">
    <source>
        <dbReference type="SAM" id="MobiDB-lite"/>
    </source>
</evidence>
<evidence type="ECO:0000313" key="5">
    <source>
        <dbReference type="Proteomes" id="UP000677228"/>
    </source>
</evidence>
<feature type="domain" description="BSD" evidence="2">
    <location>
        <begin position="121"/>
        <end position="173"/>
    </location>
</feature>
<feature type="compositionally biased region" description="Polar residues" evidence="1">
    <location>
        <begin position="369"/>
        <end position="385"/>
    </location>
</feature>
<name>A0A8S2CWC0_9BILA</name>
<evidence type="ECO:0000259" key="2">
    <source>
        <dbReference type="PROSITE" id="PS50858"/>
    </source>
</evidence>
<dbReference type="InterPro" id="IPR035925">
    <property type="entry name" value="BSD_dom_sf"/>
</dbReference>
<accession>A0A8S2CWC0</accession>
<evidence type="ECO:0000313" key="4">
    <source>
        <dbReference type="EMBL" id="CAF3559632.1"/>
    </source>
</evidence>
<dbReference type="AlphaFoldDB" id="A0A8S2CWC0"/>
<dbReference type="Proteomes" id="UP000677228">
    <property type="component" value="Unassembled WGS sequence"/>
</dbReference>
<feature type="compositionally biased region" description="Basic and acidic residues" evidence="1">
    <location>
        <begin position="353"/>
        <end position="366"/>
    </location>
</feature>
<dbReference type="SUPFAM" id="SSF140383">
    <property type="entry name" value="BSD domain-like"/>
    <property type="match status" value="1"/>
</dbReference>
<protein>
    <recommendedName>
        <fullName evidence="2">BSD domain-containing protein</fullName>
    </recommendedName>
</protein>
<dbReference type="PROSITE" id="PS50858">
    <property type="entry name" value="BSD"/>
    <property type="match status" value="1"/>
</dbReference>
<dbReference type="PANTHER" id="PTHR16019">
    <property type="entry name" value="SYNAPSE-ASSOCIATED PROTEIN"/>
    <property type="match status" value="1"/>
</dbReference>
<reference evidence="3" key="1">
    <citation type="submission" date="2021-02" db="EMBL/GenBank/DDBJ databases">
        <authorList>
            <person name="Nowell W R."/>
        </authorList>
    </citation>
    <scope>NUCLEOTIDE SEQUENCE</scope>
</reference>
<gene>
    <name evidence="3" type="ORF">OVA965_LOCUS3463</name>
    <name evidence="4" type="ORF">TMI583_LOCUS3462</name>
</gene>
<feature type="region of interest" description="Disordered" evidence="1">
    <location>
        <begin position="310"/>
        <end position="410"/>
    </location>
</feature>